<evidence type="ECO:0000313" key="1">
    <source>
        <dbReference type="EMBL" id="ORZ06373.1"/>
    </source>
</evidence>
<dbReference type="InParanoid" id="A0A1Y2GBM7"/>
<dbReference type="AlphaFoldDB" id="A0A1Y2GBM7"/>
<keyword evidence="2" id="KW-1185">Reference proteome</keyword>
<proteinExistence type="predicted"/>
<protein>
    <submittedName>
        <fullName evidence="1">Uncharacterized protein</fullName>
    </submittedName>
</protein>
<evidence type="ECO:0000313" key="2">
    <source>
        <dbReference type="Proteomes" id="UP000193648"/>
    </source>
</evidence>
<gene>
    <name evidence="1" type="ORF">BCR41DRAFT_389283</name>
</gene>
<organism evidence="1 2">
    <name type="scientific">Lobosporangium transversale</name>
    <dbReference type="NCBI Taxonomy" id="64571"/>
    <lineage>
        <taxon>Eukaryota</taxon>
        <taxon>Fungi</taxon>
        <taxon>Fungi incertae sedis</taxon>
        <taxon>Mucoromycota</taxon>
        <taxon>Mortierellomycotina</taxon>
        <taxon>Mortierellomycetes</taxon>
        <taxon>Mortierellales</taxon>
        <taxon>Mortierellaceae</taxon>
        <taxon>Lobosporangium</taxon>
    </lineage>
</organism>
<dbReference type="Proteomes" id="UP000193648">
    <property type="component" value="Unassembled WGS sequence"/>
</dbReference>
<dbReference type="EMBL" id="MCFF01000046">
    <property type="protein sequence ID" value="ORZ06373.1"/>
    <property type="molecule type" value="Genomic_DNA"/>
</dbReference>
<accession>A0A1Y2GBM7</accession>
<dbReference type="GeneID" id="33569950"/>
<comment type="caution">
    <text evidence="1">The sequence shown here is derived from an EMBL/GenBank/DDBJ whole genome shotgun (WGS) entry which is preliminary data.</text>
</comment>
<reference evidence="1 2" key="1">
    <citation type="submission" date="2016-07" db="EMBL/GenBank/DDBJ databases">
        <title>Pervasive Adenine N6-methylation of Active Genes in Fungi.</title>
        <authorList>
            <consortium name="DOE Joint Genome Institute"/>
            <person name="Mondo S.J."/>
            <person name="Dannebaum R.O."/>
            <person name="Kuo R.C."/>
            <person name="Labutti K."/>
            <person name="Haridas S."/>
            <person name="Kuo A."/>
            <person name="Salamov A."/>
            <person name="Ahrendt S.R."/>
            <person name="Lipzen A."/>
            <person name="Sullivan W."/>
            <person name="Andreopoulos W.B."/>
            <person name="Clum A."/>
            <person name="Lindquist E."/>
            <person name="Daum C."/>
            <person name="Ramamoorthy G.K."/>
            <person name="Gryganskyi A."/>
            <person name="Culley D."/>
            <person name="Magnuson J.K."/>
            <person name="James T.Y."/>
            <person name="O'Malley M.A."/>
            <person name="Stajich J.E."/>
            <person name="Spatafora J.W."/>
            <person name="Visel A."/>
            <person name="Grigoriev I.V."/>
        </authorList>
    </citation>
    <scope>NUCLEOTIDE SEQUENCE [LARGE SCALE GENOMIC DNA]</scope>
    <source>
        <strain evidence="1 2">NRRL 3116</strain>
    </source>
</reference>
<name>A0A1Y2GBM7_9FUNG</name>
<sequence length="194" mass="22168">MAGSKNAESYTETAFLRGYVPSQHLISFLEDADSFVRKKIRVLGYHDPIILLIMAPYAWIRFICTQTDIEDRTKACCQLILVLDAQGVDFPKTLLDAPHDLRTSPYPTPRISLEGAHIVLQSVHIFLSYGLPFCPCFFFLSTRFPINMYSQVVRCEKILYLECQGPSYINDGFVFHLCMDNSAEDVVIERTEEI</sequence>
<dbReference type="RefSeq" id="XP_021877536.1">
    <property type="nucleotide sequence ID" value="XM_022028107.1"/>
</dbReference>